<accession>A0AB38F1Q9</accession>
<dbReference type="AlphaFoldDB" id="A0AB38F1Q9"/>
<organism evidence="1 2">
    <name type="scientific">Escherichia coli</name>
    <dbReference type="NCBI Taxonomy" id="562"/>
    <lineage>
        <taxon>Bacteria</taxon>
        <taxon>Pseudomonadati</taxon>
        <taxon>Pseudomonadota</taxon>
        <taxon>Gammaproteobacteria</taxon>
        <taxon>Enterobacterales</taxon>
        <taxon>Enterobacteriaceae</taxon>
        <taxon>Escherichia</taxon>
    </lineage>
</organism>
<sequence length="137" mass="15018">MAAANIMSDVELVRDQAGTLTAQAAVRHTELFAGILTRAITQRKAVHTVNLPGKQAVLRFAEHQFAIKENFTQGYAGLFSIQASTDIGQQAIFFFYFFDLHLPAVMAGNGITRVEHHAGHGGITACVQTVFTSRWEK</sequence>
<evidence type="ECO:0000313" key="2">
    <source>
        <dbReference type="Proteomes" id="UP000250385"/>
    </source>
</evidence>
<protein>
    <submittedName>
        <fullName evidence="1">Uncharacterized protein</fullName>
    </submittedName>
</protein>
<dbReference type="Proteomes" id="UP000250385">
    <property type="component" value="Unassembled WGS sequence"/>
</dbReference>
<comment type="caution">
    <text evidence="1">The sequence shown here is derived from an EMBL/GenBank/DDBJ whole genome shotgun (WGS) entry which is preliminary data.</text>
</comment>
<evidence type="ECO:0000313" key="1">
    <source>
        <dbReference type="EMBL" id="SPX31565.1"/>
    </source>
</evidence>
<dbReference type="EMBL" id="UASG01000019">
    <property type="protein sequence ID" value="SPX31565.1"/>
    <property type="molecule type" value="Genomic_DNA"/>
</dbReference>
<reference evidence="1 2" key="1">
    <citation type="submission" date="2018-06" db="EMBL/GenBank/DDBJ databases">
        <authorList>
            <consortium name="Pathogen Informatics"/>
            <person name="Doyle S."/>
        </authorList>
    </citation>
    <scope>NUCLEOTIDE SEQUENCE [LARGE SCALE GENOMIC DNA]</scope>
    <source>
        <strain evidence="1 2">NCTC10279</strain>
    </source>
</reference>
<gene>
    <name evidence="1" type="ORF">NCTC10279_03962</name>
</gene>
<proteinExistence type="predicted"/>
<name>A0AB38F1Q9_ECOLX</name>